<dbReference type="EMBL" id="KJ958536">
    <property type="protein sequence ID" value="AIY25915.1"/>
    <property type="molecule type" value="Viral_cRNA"/>
</dbReference>
<evidence type="ECO:0000259" key="10">
    <source>
        <dbReference type="Pfam" id="PF00974"/>
    </source>
</evidence>
<evidence type="ECO:0000313" key="12">
    <source>
        <dbReference type="EMBL" id="AIY25915.1"/>
    </source>
</evidence>
<feature type="domain" description="Spike glycoprotein fusion" evidence="10">
    <location>
        <begin position="99"/>
        <end position="195"/>
    </location>
</feature>
<dbReference type="GO" id="GO:0055036">
    <property type="term" value="C:virion membrane"/>
    <property type="evidence" value="ECO:0007669"/>
    <property type="project" value="UniProtKB-SubCell"/>
</dbReference>
<evidence type="ECO:0000259" key="11">
    <source>
        <dbReference type="Pfam" id="PF24833"/>
    </source>
</evidence>
<evidence type="ECO:0000256" key="6">
    <source>
        <dbReference type="ARBA" id="ARBA00022989"/>
    </source>
</evidence>
<keyword evidence="2 9" id="KW-0812">Transmembrane</keyword>
<dbReference type="SUPFAM" id="SSF161008">
    <property type="entry name" value="Viral glycoprotein ectodomain-like"/>
    <property type="match status" value="1"/>
</dbReference>
<evidence type="ECO:0000256" key="1">
    <source>
        <dbReference type="ARBA" id="ARBA00004563"/>
    </source>
</evidence>
<feature type="domain" description="Spike glycoprotein G central" evidence="11">
    <location>
        <begin position="289"/>
        <end position="404"/>
    </location>
</feature>
<organism evidence="12 13">
    <name type="scientific">Lepeophtheirus salmonis rhabdovirus 127</name>
    <dbReference type="NCBI Taxonomy" id="1573761"/>
    <lineage>
        <taxon>Viruses</taxon>
        <taxon>Riboviria</taxon>
        <taxon>Orthornavirae</taxon>
        <taxon>Negarnaviricota</taxon>
        <taxon>Haploviricotina</taxon>
        <taxon>Monjiviricetes</taxon>
        <taxon>Mononegavirales</taxon>
        <taxon>Rhabdoviridae</taxon>
        <taxon>Alpharhabdovirinae</taxon>
        <taxon>Caligrhavirus</taxon>
        <taxon>Caligrhavirus lepeophtheirus</taxon>
    </lineage>
</organism>
<dbReference type="GeneID" id="65099449"/>
<keyword evidence="6 9" id="KW-1133">Transmembrane helix</keyword>
<evidence type="ECO:0000256" key="8">
    <source>
        <dbReference type="ARBA" id="ARBA00023180"/>
    </source>
</evidence>
<keyword evidence="13" id="KW-1185">Reference proteome</keyword>
<evidence type="ECO:0000256" key="3">
    <source>
        <dbReference type="ARBA" id="ARBA00022729"/>
    </source>
</evidence>
<keyword evidence="4" id="KW-0946">Virion</keyword>
<evidence type="ECO:0000256" key="2">
    <source>
        <dbReference type="ARBA" id="ARBA00022692"/>
    </source>
</evidence>
<comment type="subcellular location">
    <subcellularLocation>
        <location evidence="1">Virion membrane</location>
        <topology evidence="1">Single-pass type I membrane protein</topology>
    </subcellularLocation>
</comment>
<dbReference type="Pfam" id="PF00974">
    <property type="entry name" value="Rhabdo_glycop_FD"/>
    <property type="match status" value="1"/>
</dbReference>
<evidence type="ECO:0000256" key="5">
    <source>
        <dbReference type="ARBA" id="ARBA00022879"/>
    </source>
</evidence>
<evidence type="ECO:0000256" key="9">
    <source>
        <dbReference type="SAM" id="Phobius"/>
    </source>
</evidence>
<evidence type="ECO:0000313" key="13">
    <source>
        <dbReference type="Proteomes" id="UP000297124"/>
    </source>
</evidence>
<keyword evidence="3" id="KW-0732">Signal</keyword>
<evidence type="ECO:0000256" key="4">
    <source>
        <dbReference type="ARBA" id="ARBA00022844"/>
    </source>
</evidence>
<sequence>MVQLVLQSFWTALILNLSIPPSSGDIQDNTIEWRHPVFSVPDKGVEVNLMIHGPIKYPWKTCSRESFVCPPTVHDGIEEGLIKEILDLEVPDNLDKAVIDGYLCHKIRRRTICETSFFGHQTITYHRYRLVITKDNCREVMREYEEGSYEPSGQPDPECAWMSTDVSDVDIMEITPHPVFFNPFDSSMEDAVIKGFCKGEFCQTHREGTLWIRKSSSKPALDYKKVSCNFFRGEEITDHLKWLIKCPRFPYFKVNKRTCRTILDGKSALGNPDGLIIITDLGKKGPLPTCSKKVKFGLLKSSGQIQSGLEEIKDDFLYERCIDSLSRIVHQSSVNFRDLGFFYPRSPGLHPLYMLKDKKIWCNRALFEEKKVTLDDKSLEKTFVHYSWMRWKNTSLYQSANGVTWNKETNSSDSGTKYHIPHLMEMSASLAITHTRGHSVAYPRTFHIRQNMDDPLTDVDTHVQKRHPLGENFAKWWDNLGEVVKGVISTITTLIVILVSLFIVWVLVFCLKKIGGGCRENVNELSKPNNEFGMDSWGSQLP</sequence>
<feature type="transmembrane region" description="Helical" evidence="9">
    <location>
        <begin position="487"/>
        <end position="511"/>
    </location>
</feature>
<keyword evidence="8" id="KW-0325">Glycoprotein</keyword>
<dbReference type="InterPro" id="IPR001903">
    <property type="entry name" value="Rhabdo_glycop_FD"/>
</dbReference>
<dbReference type="InterPro" id="IPR055447">
    <property type="entry name" value="Rhabdo_glycop_CD"/>
</dbReference>
<accession>A0A0A1E7F3</accession>
<dbReference type="GO" id="GO:0019031">
    <property type="term" value="C:viral envelope"/>
    <property type="evidence" value="ECO:0007669"/>
    <property type="project" value="UniProtKB-KW"/>
</dbReference>
<proteinExistence type="predicted"/>
<dbReference type="Proteomes" id="UP000297124">
    <property type="component" value="Segment"/>
</dbReference>
<dbReference type="Pfam" id="PF24833">
    <property type="entry name" value="Rhabdo_glycop_CD"/>
    <property type="match status" value="1"/>
</dbReference>
<dbReference type="RefSeq" id="YP_010084460.1">
    <property type="nucleotide sequence ID" value="NC_055138.1"/>
</dbReference>
<dbReference type="KEGG" id="vg:65099449"/>
<keyword evidence="5" id="KW-0261">Viral envelope protein</keyword>
<keyword evidence="7 9" id="KW-0472">Membrane</keyword>
<reference evidence="12 13" key="1">
    <citation type="journal article" date="2014" name="PLoS ONE">
        <title>Genomic Characterization and Phylogenetic Position of Two New Species in Rhabdoviridae Infecting the Parasitic Copepod, Salmon Louse (Lepeophtheirus salmonis).</title>
        <authorList>
            <person name="Okland A.L."/>
            <person name="Nylund A."/>
            <person name="Overgard A.C."/>
            <person name="Blindheim S."/>
            <person name="Watanabe K."/>
            <person name="Grotmol S."/>
            <person name="Arnesen C.E."/>
            <person name="Plarre H."/>
        </authorList>
    </citation>
    <scope>NUCLEOTIDE SEQUENCE [LARGE SCALE GENOMIC DNA]</scope>
    <source>
        <strain evidence="12">LSRV-No127</strain>
    </source>
</reference>
<name>A0A0A1E7F3_9RHAB</name>
<protein>
    <submittedName>
        <fullName evidence="12">Glycoprotein</fullName>
    </submittedName>
</protein>
<evidence type="ECO:0000256" key="7">
    <source>
        <dbReference type="ARBA" id="ARBA00023136"/>
    </source>
</evidence>